<dbReference type="InterPro" id="IPR009057">
    <property type="entry name" value="Homeodomain-like_sf"/>
</dbReference>
<comment type="caution">
    <text evidence="4">The sequence shown here is derived from an EMBL/GenBank/DDBJ whole genome shotgun (WGS) entry which is preliminary data.</text>
</comment>
<dbReference type="PANTHER" id="PTHR30055:SF146">
    <property type="entry name" value="HTH-TYPE TRANSCRIPTIONAL DUAL REGULATOR CECR"/>
    <property type="match status" value="1"/>
</dbReference>
<evidence type="ECO:0000259" key="3">
    <source>
        <dbReference type="PROSITE" id="PS50977"/>
    </source>
</evidence>
<proteinExistence type="predicted"/>
<dbReference type="InterPro" id="IPR001647">
    <property type="entry name" value="HTH_TetR"/>
</dbReference>
<protein>
    <submittedName>
        <fullName evidence="4">TetR/AcrR family transcriptional regulator</fullName>
    </submittedName>
    <submittedName>
        <fullName evidence="5">TetR/AcrR family transcriptional repressor of mexJK operon</fullName>
    </submittedName>
</protein>
<dbReference type="InterPro" id="IPR050109">
    <property type="entry name" value="HTH-type_TetR-like_transc_reg"/>
</dbReference>
<feature type="DNA-binding region" description="H-T-H motif" evidence="2">
    <location>
        <begin position="36"/>
        <end position="55"/>
    </location>
</feature>
<organism evidence="4 6">
    <name type="scientific">Glycomyces lechevalierae</name>
    <dbReference type="NCBI Taxonomy" id="256034"/>
    <lineage>
        <taxon>Bacteria</taxon>
        <taxon>Bacillati</taxon>
        <taxon>Actinomycetota</taxon>
        <taxon>Actinomycetes</taxon>
        <taxon>Glycomycetales</taxon>
        <taxon>Glycomycetaceae</taxon>
        <taxon>Glycomyces</taxon>
    </lineage>
</organism>
<keyword evidence="7" id="KW-1185">Reference proteome</keyword>
<sequence length="215" mass="23480">MPPETRRRGRPSGRTGTDLLDTARAVFLEHGYAGTTMDAIAARAQISKASLYREHPSKDALFAAIVRAWADAGRDAMRPHLQRLESAEDTREGLIALAEIMRAGILGREVLRMRRLVTSEAERLPEVAAAYLEDSWERNIRALAETLRALADRGRLRAPDPHLAAEQLTWLVIGAPLNRRLLAGTDDPDGHAAPVATAVDLFLAGYGPENGPLHA</sequence>
<dbReference type="AlphaFoldDB" id="A0A9X3PP63"/>
<gene>
    <name evidence="5" type="ORF">J2S69_004036</name>
    <name evidence="4" type="ORF">O2L01_16965</name>
</gene>
<dbReference type="PROSITE" id="PS50977">
    <property type="entry name" value="HTH_TETR_2"/>
    <property type="match status" value="1"/>
</dbReference>
<dbReference type="PRINTS" id="PR00455">
    <property type="entry name" value="HTHTETR"/>
</dbReference>
<dbReference type="Gene3D" id="1.10.357.10">
    <property type="entry name" value="Tetracycline Repressor, domain 2"/>
    <property type="match status" value="1"/>
</dbReference>
<dbReference type="EMBL" id="JAVDYD010000001">
    <property type="protein sequence ID" value="MDR7340317.1"/>
    <property type="molecule type" value="Genomic_DNA"/>
</dbReference>
<evidence type="ECO:0000313" key="6">
    <source>
        <dbReference type="Proteomes" id="UP001145799"/>
    </source>
</evidence>
<dbReference type="Pfam" id="PF14246">
    <property type="entry name" value="TetR_C_7"/>
    <property type="match status" value="1"/>
</dbReference>
<accession>A0A9X3PP63</accession>
<dbReference type="SUPFAM" id="SSF48498">
    <property type="entry name" value="Tetracyclin repressor-like, C-terminal domain"/>
    <property type="match status" value="1"/>
</dbReference>
<keyword evidence="1 2" id="KW-0238">DNA-binding</keyword>
<dbReference type="PANTHER" id="PTHR30055">
    <property type="entry name" value="HTH-TYPE TRANSCRIPTIONAL REGULATOR RUTR"/>
    <property type="match status" value="1"/>
</dbReference>
<dbReference type="Pfam" id="PF00440">
    <property type="entry name" value="TetR_N"/>
    <property type="match status" value="1"/>
</dbReference>
<dbReference type="SUPFAM" id="SSF46689">
    <property type="entry name" value="Homeodomain-like"/>
    <property type="match status" value="1"/>
</dbReference>
<dbReference type="EMBL" id="JAPZVQ010000011">
    <property type="protein sequence ID" value="MDA1386692.1"/>
    <property type="molecule type" value="Genomic_DNA"/>
</dbReference>
<dbReference type="RefSeq" id="WP_270123174.1">
    <property type="nucleotide sequence ID" value="NZ_BAAAOM010000003.1"/>
</dbReference>
<dbReference type="Proteomes" id="UP001183604">
    <property type="component" value="Unassembled WGS sequence"/>
</dbReference>
<dbReference type="InterPro" id="IPR039536">
    <property type="entry name" value="TetR_C_Proteobacteria"/>
</dbReference>
<dbReference type="GO" id="GO:0003700">
    <property type="term" value="F:DNA-binding transcription factor activity"/>
    <property type="evidence" value="ECO:0007669"/>
    <property type="project" value="TreeGrafter"/>
</dbReference>
<dbReference type="Proteomes" id="UP001145799">
    <property type="component" value="Unassembled WGS sequence"/>
</dbReference>
<evidence type="ECO:0000313" key="4">
    <source>
        <dbReference type="EMBL" id="MDA1386692.1"/>
    </source>
</evidence>
<name>A0A9X3PP63_9ACTN</name>
<reference evidence="4" key="1">
    <citation type="submission" date="2022-12" db="EMBL/GenBank/DDBJ databases">
        <title>Gycomyces niveus sp.nov., a novel actinomycete isolated from soil in Shouguang.</title>
        <authorList>
            <person name="Yang X."/>
        </authorList>
    </citation>
    <scope>NUCLEOTIDE SEQUENCE</scope>
    <source>
        <strain evidence="4">DSM 44724</strain>
    </source>
</reference>
<feature type="domain" description="HTH tetR-type" evidence="3">
    <location>
        <begin position="13"/>
        <end position="73"/>
    </location>
</feature>
<evidence type="ECO:0000256" key="2">
    <source>
        <dbReference type="PROSITE-ProRule" id="PRU00335"/>
    </source>
</evidence>
<dbReference type="InterPro" id="IPR036271">
    <property type="entry name" value="Tet_transcr_reg_TetR-rel_C_sf"/>
</dbReference>
<dbReference type="GO" id="GO:0000976">
    <property type="term" value="F:transcription cis-regulatory region binding"/>
    <property type="evidence" value="ECO:0007669"/>
    <property type="project" value="TreeGrafter"/>
</dbReference>
<evidence type="ECO:0000313" key="7">
    <source>
        <dbReference type="Proteomes" id="UP001183604"/>
    </source>
</evidence>
<evidence type="ECO:0000256" key="1">
    <source>
        <dbReference type="ARBA" id="ARBA00023125"/>
    </source>
</evidence>
<reference evidence="5 7" key="2">
    <citation type="submission" date="2023-07" db="EMBL/GenBank/DDBJ databases">
        <title>Sequencing the genomes of 1000 actinobacteria strains.</title>
        <authorList>
            <person name="Klenk H.-P."/>
        </authorList>
    </citation>
    <scope>NUCLEOTIDE SEQUENCE [LARGE SCALE GENOMIC DNA]</scope>
    <source>
        <strain evidence="5 7">DSM 44724</strain>
    </source>
</reference>
<evidence type="ECO:0000313" key="5">
    <source>
        <dbReference type="EMBL" id="MDR7340317.1"/>
    </source>
</evidence>